<dbReference type="EMBL" id="JACOAF010000030">
    <property type="protein sequence ID" value="MBC3540623.1"/>
    <property type="molecule type" value="Genomic_DNA"/>
</dbReference>
<organism evidence="1 2">
    <name type="scientific">Rufibacter sediminis</name>
    <dbReference type="NCBI Taxonomy" id="2762756"/>
    <lineage>
        <taxon>Bacteria</taxon>
        <taxon>Pseudomonadati</taxon>
        <taxon>Bacteroidota</taxon>
        <taxon>Cytophagia</taxon>
        <taxon>Cytophagales</taxon>
        <taxon>Hymenobacteraceae</taxon>
        <taxon>Rufibacter</taxon>
    </lineage>
</organism>
<reference evidence="1 2" key="1">
    <citation type="journal article" date="2019" name="Int. J. Syst. Evol. Microbiol.">
        <title>Rufibacter sediminis sp. nov., isolated from freshwater lake sediment.</title>
        <authorList>
            <person name="Qu J.H."/>
            <person name="Zhang L.J."/>
            <person name="Fu Y.H."/>
            <person name="Li H.F."/>
        </authorList>
    </citation>
    <scope>NUCLEOTIDE SEQUENCE [LARGE SCALE GENOMIC DNA]</scope>
    <source>
        <strain evidence="1 2">H-1</strain>
    </source>
</reference>
<dbReference type="Proteomes" id="UP000659698">
    <property type="component" value="Unassembled WGS sequence"/>
</dbReference>
<sequence>MKMGVNTNTYIGQDDLGNWYAKVKITGCQNEEQAEKLALWAHDAVIKKFDEINAANVAKK</sequence>
<name>A0ABR6VUZ6_9BACT</name>
<evidence type="ECO:0000313" key="1">
    <source>
        <dbReference type="EMBL" id="MBC3540623.1"/>
    </source>
</evidence>
<dbReference type="RefSeq" id="WP_186638630.1">
    <property type="nucleotide sequence ID" value="NZ_JACOAF010000030.1"/>
</dbReference>
<protein>
    <submittedName>
        <fullName evidence="1">Uncharacterized protein</fullName>
    </submittedName>
</protein>
<gene>
    <name evidence="1" type="ORF">H7U12_13095</name>
</gene>
<accession>A0ABR6VUZ6</accession>
<keyword evidence="2" id="KW-1185">Reference proteome</keyword>
<evidence type="ECO:0000313" key="2">
    <source>
        <dbReference type="Proteomes" id="UP000659698"/>
    </source>
</evidence>
<comment type="caution">
    <text evidence="1">The sequence shown here is derived from an EMBL/GenBank/DDBJ whole genome shotgun (WGS) entry which is preliminary data.</text>
</comment>
<proteinExistence type="predicted"/>